<evidence type="ECO:0000313" key="2">
    <source>
        <dbReference type="EMBL" id="KAJ7195074.1"/>
    </source>
</evidence>
<dbReference type="PROSITE" id="PS50007">
    <property type="entry name" value="PIPLC_X_DOMAIN"/>
    <property type="match status" value="1"/>
</dbReference>
<dbReference type="SUPFAM" id="SSF89372">
    <property type="entry name" value="Fucose-specific lectin"/>
    <property type="match status" value="1"/>
</dbReference>
<protein>
    <submittedName>
        <fullName evidence="2">PLC-like phosphodiesterase</fullName>
    </submittedName>
</protein>
<gene>
    <name evidence="2" type="ORF">GGX14DRAFT_377365</name>
</gene>
<dbReference type="Proteomes" id="UP001219525">
    <property type="component" value="Unassembled WGS sequence"/>
</dbReference>
<sequence>MFPSKSIGQSQYGPAIASHAGGIWISGVMNNQALWYANGSNTAFAQTTTNVNTEIAAEGPALADFADVLHLVFPDKASGKLVHLQFNDTTATWGQRLILNFTTSGPPALTVFDGALVLAYMNSTESNRLYVAQWDPVVGWSPPYDLGGGPLSWGTPSLYALGSQIYILFPANNNGRQVLAMTATEVNGTWFSTTAPNESTAYGTSATSYGNSSAAMAFQSNNGKGQLLVHFYDGTSWAQSHEDTTQTTKHTPAITVLDGIANCIFTSHDDDSSVLWVQRVVSNFPLSSWMEHLSGTLLLSQLSIPGTHDSASVTRFPFTATQELSVSDQLNIGIRFLDLRCKLEDNILQMYHGGVPLGITLQQILAQIYAFLVSSSTEGIVVSVKQERDPANSTITFEAALLQLINDQSQFWNISTTMPQLQDIRGRIQLVRRYSQGTIGINASSWGDNTTFTTPFSNGALVVEDVYDYDFSPLLDAVVASKTGFFLGALAAAQADPVSTNWYISFSSAANTPFNQPETLAVGGESLLPLGFVTGINDRALVYLNSLVVESAPHPRVGTVIMDFVDTPDGGALVEAIVSLNG</sequence>
<dbReference type="GO" id="GO:0008081">
    <property type="term" value="F:phosphoric diester hydrolase activity"/>
    <property type="evidence" value="ECO:0007669"/>
    <property type="project" value="InterPro"/>
</dbReference>
<dbReference type="Pfam" id="PF00388">
    <property type="entry name" value="PI-PLC-X"/>
    <property type="match status" value="1"/>
</dbReference>
<reference evidence="2" key="1">
    <citation type="submission" date="2023-03" db="EMBL/GenBank/DDBJ databases">
        <title>Massive genome expansion in bonnet fungi (Mycena s.s.) driven by repeated elements and novel gene families across ecological guilds.</title>
        <authorList>
            <consortium name="Lawrence Berkeley National Laboratory"/>
            <person name="Harder C.B."/>
            <person name="Miyauchi S."/>
            <person name="Viragh M."/>
            <person name="Kuo A."/>
            <person name="Thoen E."/>
            <person name="Andreopoulos B."/>
            <person name="Lu D."/>
            <person name="Skrede I."/>
            <person name="Drula E."/>
            <person name="Henrissat B."/>
            <person name="Morin E."/>
            <person name="Kohler A."/>
            <person name="Barry K."/>
            <person name="LaButti K."/>
            <person name="Morin E."/>
            <person name="Salamov A."/>
            <person name="Lipzen A."/>
            <person name="Mereny Z."/>
            <person name="Hegedus B."/>
            <person name="Baldrian P."/>
            <person name="Stursova M."/>
            <person name="Weitz H."/>
            <person name="Taylor A."/>
            <person name="Grigoriev I.V."/>
            <person name="Nagy L.G."/>
            <person name="Martin F."/>
            <person name="Kauserud H."/>
        </authorList>
    </citation>
    <scope>NUCLEOTIDE SEQUENCE</scope>
    <source>
        <strain evidence="2">9144</strain>
    </source>
</reference>
<dbReference type="SUPFAM" id="SSF51695">
    <property type="entry name" value="PLC-like phosphodiesterases"/>
    <property type="match status" value="1"/>
</dbReference>
<evidence type="ECO:0000259" key="1">
    <source>
        <dbReference type="SMART" id="SM00148"/>
    </source>
</evidence>
<keyword evidence="3" id="KW-1185">Reference proteome</keyword>
<dbReference type="InterPro" id="IPR051057">
    <property type="entry name" value="PI-PLC_domain"/>
</dbReference>
<name>A0AAD6UYA9_9AGAR</name>
<dbReference type="EMBL" id="JARJCW010000093">
    <property type="protein sequence ID" value="KAJ7195074.1"/>
    <property type="molecule type" value="Genomic_DNA"/>
</dbReference>
<dbReference type="AlphaFoldDB" id="A0AAD6UYA9"/>
<organism evidence="2 3">
    <name type="scientific">Mycena pura</name>
    <dbReference type="NCBI Taxonomy" id="153505"/>
    <lineage>
        <taxon>Eukaryota</taxon>
        <taxon>Fungi</taxon>
        <taxon>Dikarya</taxon>
        <taxon>Basidiomycota</taxon>
        <taxon>Agaricomycotina</taxon>
        <taxon>Agaricomycetes</taxon>
        <taxon>Agaricomycetidae</taxon>
        <taxon>Agaricales</taxon>
        <taxon>Marasmiineae</taxon>
        <taxon>Mycenaceae</taxon>
        <taxon>Mycena</taxon>
    </lineage>
</organism>
<feature type="domain" description="Phosphatidylinositol-specific phospholipase C X" evidence="1">
    <location>
        <begin position="299"/>
        <end position="433"/>
    </location>
</feature>
<dbReference type="PANTHER" id="PTHR13593">
    <property type="match status" value="1"/>
</dbReference>
<dbReference type="InterPro" id="IPR000909">
    <property type="entry name" value="PLipase_C_PInositol-sp_X_dom"/>
</dbReference>
<dbReference type="InterPro" id="IPR017946">
    <property type="entry name" value="PLC-like_Pdiesterase_TIM-brl"/>
</dbReference>
<dbReference type="Gene3D" id="3.20.20.190">
    <property type="entry name" value="Phosphatidylinositol (PI) phosphodiesterase"/>
    <property type="match status" value="1"/>
</dbReference>
<accession>A0AAD6UYA9</accession>
<comment type="caution">
    <text evidence="2">The sequence shown here is derived from an EMBL/GenBank/DDBJ whole genome shotgun (WGS) entry which is preliminary data.</text>
</comment>
<dbReference type="GO" id="GO:0006629">
    <property type="term" value="P:lipid metabolic process"/>
    <property type="evidence" value="ECO:0007669"/>
    <property type="project" value="InterPro"/>
</dbReference>
<dbReference type="PANTHER" id="PTHR13593:SF113">
    <property type="entry name" value="SI:DKEY-266F7.9"/>
    <property type="match status" value="1"/>
</dbReference>
<dbReference type="SMART" id="SM00148">
    <property type="entry name" value="PLCXc"/>
    <property type="match status" value="1"/>
</dbReference>
<proteinExistence type="predicted"/>
<evidence type="ECO:0000313" key="3">
    <source>
        <dbReference type="Proteomes" id="UP001219525"/>
    </source>
</evidence>